<dbReference type="Proteomes" id="UP000191980">
    <property type="component" value="Unassembled WGS sequence"/>
</dbReference>
<comment type="caution">
    <text evidence="2">The sequence shown here is derived from an EMBL/GenBank/DDBJ whole genome shotgun (WGS) entry which is preliminary data.</text>
</comment>
<reference evidence="2 3" key="1">
    <citation type="submission" date="2015-12" db="EMBL/GenBank/DDBJ databases">
        <authorList>
            <person name="Shamseldin A."/>
            <person name="Moawad H."/>
            <person name="Abd El-Rahim W.M."/>
            <person name="Sadowsky M.J."/>
        </authorList>
    </citation>
    <scope>NUCLEOTIDE SEQUENCE [LARGE SCALE GENOMIC DNA]</scope>
    <source>
        <strain evidence="2 3">WF1</strain>
    </source>
</reference>
<feature type="transmembrane region" description="Helical" evidence="1">
    <location>
        <begin position="33"/>
        <end position="51"/>
    </location>
</feature>
<dbReference type="AlphaFoldDB" id="A0A1V8M2Y9"/>
<accession>A0A1V8M2Y9</accession>
<sequence>MLKKFFDALLDKPFLSALVLSDLFILLFHKPPFIFALGMFALLIAYCLFLGQKLAIFKN</sequence>
<keyword evidence="1" id="KW-0812">Transmembrane</keyword>
<gene>
    <name evidence="2" type="ORF">AU255_17170</name>
</gene>
<keyword evidence="1" id="KW-0472">Membrane</keyword>
<keyword evidence="1" id="KW-1133">Transmembrane helix</keyword>
<evidence type="ECO:0000313" key="3">
    <source>
        <dbReference type="Proteomes" id="UP000191980"/>
    </source>
</evidence>
<protein>
    <submittedName>
        <fullName evidence="2">Uncharacterized protein</fullName>
    </submittedName>
</protein>
<dbReference type="EMBL" id="LPUF01000003">
    <property type="protein sequence ID" value="OQK15914.1"/>
    <property type="molecule type" value="Genomic_DNA"/>
</dbReference>
<organism evidence="2 3">
    <name type="scientific">Methyloprofundus sedimenti</name>
    <dbReference type="NCBI Taxonomy" id="1420851"/>
    <lineage>
        <taxon>Bacteria</taxon>
        <taxon>Pseudomonadati</taxon>
        <taxon>Pseudomonadota</taxon>
        <taxon>Gammaproteobacteria</taxon>
        <taxon>Methylococcales</taxon>
        <taxon>Methylococcaceae</taxon>
        <taxon>Methyloprofundus</taxon>
    </lineage>
</organism>
<evidence type="ECO:0000256" key="1">
    <source>
        <dbReference type="SAM" id="Phobius"/>
    </source>
</evidence>
<keyword evidence="3" id="KW-1185">Reference proteome</keyword>
<proteinExistence type="predicted"/>
<evidence type="ECO:0000313" key="2">
    <source>
        <dbReference type="EMBL" id="OQK15914.1"/>
    </source>
</evidence>
<name>A0A1V8M2Y9_9GAMM</name>